<protein>
    <submittedName>
        <fullName evidence="2">Uncharacterized protein</fullName>
    </submittedName>
</protein>
<evidence type="ECO:0000256" key="1">
    <source>
        <dbReference type="SAM" id="MobiDB-lite"/>
    </source>
</evidence>
<dbReference type="Proteomes" id="UP001432146">
    <property type="component" value="Unassembled WGS sequence"/>
</dbReference>
<gene>
    <name evidence="2" type="ORF">QLX08_002370</name>
</gene>
<name>A0AAW1AB08_9HYME</name>
<sequence length="177" mass="20277">MSSNETINVRYDKTTEVRETKRTEEARNKCRKLWKTMDAPLADRDDNLYVAVRQSLHKVDQLPRGERMTSMRSSTTGGRGGVSQESSMGRFSAIKAFFDDQNVRQEDGSPFRCRSRTMMGKLMRMLELRKRETSSIGCSSDLIFSISFVSRFRRLAGISLVYCVVKFLEKGGRLSHV</sequence>
<evidence type="ECO:0000313" key="2">
    <source>
        <dbReference type="EMBL" id="KAK9307190.1"/>
    </source>
</evidence>
<accession>A0AAW1AB08</accession>
<reference evidence="2 3" key="1">
    <citation type="submission" date="2024-05" db="EMBL/GenBank/DDBJ databases">
        <title>The nuclear and mitochondrial genome assemblies of Tetragonisca angustula (Apidae: Meliponini), a tiny yet remarkable pollinator in the Neotropics.</title>
        <authorList>
            <person name="Ferrari R."/>
            <person name="Ricardo P.C."/>
            <person name="Dias F.C."/>
            <person name="Araujo N.S."/>
            <person name="Soares D.O."/>
            <person name="Zhou Q.-S."/>
            <person name="Zhu C.-D."/>
            <person name="Coutinho L."/>
            <person name="Airas M.C."/>
            <person name="Batista T.M."/>
        </authorList>
    </citation>
    <scope>NUCLEOTIDE SEQUENCE [LARGE SCALE GENOMIC DNA]</scope>
    <source>
        <strain evidence="2">ASF017062</strain>
        <tissue evidence="2">Abdomen</tissue>
    </source>
</reference>
<evidence type="ECO:0000313" key="3">
    <source>
        <dbReference type="Proteomes" id="UP001432146"/>
    </source>
</evidence>
<proteinExistence type="predicted"/>
<dbReference type="EMBL" id="JAWNGG020000032">
    <property type="protein sequence ID" value="KAK9307190.1"/>
    <property type="molecule type" value="Genomic_DNA"/>
</dbReference>
<feature type="region of interest" description="Disordered" evidence="1">
    <location>
        <begin position="62"/>
        <end position="86"/>
    </location>
</feature>
<comment type="caution">
    <text evidence="2">The sequence shown here is derived from an EMBL/GenBank/DDBJ whole genome shotgun (WGS) entry which is preliminary data.</text>
</comment>
<dbReference type="AlphaFoldDB" id="A0AAW1AB08"/>
<organism evidence="2 3">
    <name type="scientific">Tetragonisca angustula</name>
    <dbReference type="NCBI Taxonomy" id="166442"/>
    <lineage>
        <taxon>Eukaryota</taxon>
        <taxon>Metazoa</taxon>
        <taxon>Ecdysozoa</taxon>
        <taxon>Arthropoda</taxon>
        <taxon>Hexapoda</taxon>
        <taxon>Insecta</taxon>
        <taxon>Pterygota</taxon>
        <taxon>Neoptera</taxon>
        <taxon>Endopterygota</taxon>
        <taxon>Hymenoptera</taxon>
        <taxon>Apocrita</taxon>
        <taxon>Aculeata</taxon>
        <taxon>Apoidea</taxon>
        <taxon>Anthophila</taxon>
        <taxon>Apidae</taxon>
        <taxon>Tetragonisca</taxon>
    </lineage>
</organism>
<keyword evidence="3" id="KW-1185">Reference proteome</keyword>